<dbReference type="STRING" id="1754190.A0A1Y2BQZ4"/>
<feature type="region of interest" description="Disordered" evidence="5">
    <location>
        <begin position="1"/>
        <end position="30"/>
    </location>
</feature>
<comment type="caution">
    <text evidence="8">The sequence shown here is derived from an EMBL/GenBank/DDBJ whole genome shotgun (WGS) entry which is preliminary data.</text>
</comment>
<dbReference type="OrthoDB" id="5574009at2759"/>
<dbReference type="Pfam" id="PF01547">
    <property type="entry name" value="SBP_bac_1"/>
    <property type="match status" value="1"/>
</dbReference>
<dbReference type="InterPro" id="IPR017978">
    <property type="entry name" value="GPCR_3_C"/>
</dbReference>
<organism evidence="8 9">
    <name type="scientific">Neocallimastix californiae</name>
    <dbReference type="NCBI Taxonomy" id="1754190"/>
    <lineage>
        <taxon>Eukaryota</taxon>
        <taxon>Fungi</taxon>
        <taxon>Fungi incertae sedis</taxon>
        <taxon>Chytridiomycota</taxon>
        <taxon>Chytridiomycota incertae sedis</taxon>
        <taxon>Neocallimastigomycetes</taxon>
        <taxon>Neocallimastigales</taxon>
        <taxon>Neocallimastigaceae</taxon>
        <taxon>Neocallimastix</taxon>
    </lineage>
</organism>
<evidence type="ECO:0000256" key="5">
    <source>
        <dbReference type="SAM" id="MobiDB-lite"/>
    </source>
</evidence>
<feature type="transmembrane region" description="Helical" evidence="6">
    <location>
        <begin position="539"/>
        <end position="558"/>
    </location>
</feature>
<gene>
    <name evidence="8" type="ORF">LY90DRAFT_672917</name>
</gene>
<evidence type="ECO:0000256" key="4">
    <source>
        <dbReference type="ARBA" id="ARBA00023136"/>
    </source>
</evidence>
<evidence type="ECO:0000256" key="1">
    <source>
        <dbReference type="ARBA" id="ARBA00004141"/>
    </source>
</evidence>
<dbReference type="Proteomes" id="UP000193920">
    <property type="component" value="Unassembled WGS sequence"/>
</dbReference>
<feature type="transmembrane region" description="Helical" evidence="6">
    <location>
        <begin position="622"/>
        <end position="645"/>
    </location>
</feature>
<dbReference type="InterPro" id="IPR006059">
    <property type="entry name" value="SBP"/>
</dbReference>
<dbReference type="EMBL" id="MCOG01000144">
    <property type="protein sequence ID" value="ORY37168.1"/>
    <property type="molecule type" value="Genomic_DNA"/>
</dbReference>
<feature type="compositionally biased region" description="Basic and acidic residues" evidence="5">
    <location>
        <begin position="1"/>
        <end position="23"/>
    </location>
</feature>
<sequence length="741" mass="86613">MNDTDSKKSKGKSKDETNEDKNDSNNSSIKSKKINSHIPQLFINIYKYHNIKTTDLLSSDNITKSITLNSIAFTYYEQSQIFTPIINDFNRYSSENHLNITINLNLFTPANSTIDINDYGTMIDTLLKKRPPKYDLYFYDNAYSQKYGLYLLNLEKKLPEEHIKMYNASYVNQTCSYIGENEYKIVGLPIYADYTILYSNMVLLNKYKKRIPKTWEELYNTAKYIIEKEKELNNTDLIGYNGLLIDSELGTSSIIEFIYSYRDSVDSQYPDLISNNTINALEMLKKISSEISSETIMKSNILYRTESLNNENSIFITFYNSNFNSNYKKAINLGHKEGISGSTGVGYNLGISKYIDKENIRKAAIEAFKYITSKEVQRKLVMKGYIFSIINSLYEEEDLCKKVDCEFFRRIQLVGRTVINRYNYDYYTTNYRKYVFDFVFGNNSISDTLKKIENLTKIYSISIDTKDSAIGLIYLCFVSTLSFLMCISLIFLFKKNYNSYFSFLPNDFWILSIIGSIIILYIELLDFNQITIEKCCMKITLLSLGFTFSLVPVLYKLIINFPIENKISDWTENHKYIFLFIFLILDLSTLLLHFMSSYIVYEKEIDEGKNFKICQINKDVGYVILNFSMVSKMVILITILVLIYIEWNMEETYYDLRFLIISIYSSFLTIILIIIVSNVIIENYVAFFSISALLYILLSVINYSCLYGIRVIWGLLKKDNNETLFIKNVNKNFLEKYIIYI</sequence>
<keyword evidence="3 6" id="KW-1133">Transmembrane helix</keyword>
<evidence type="ECO:0000259" key="7">
    <source>
        <dbReference type="Pfam" id="PF00003"/>
    </source>
</evidence>
<dbReference type="GO" id="GO:0016020">
    <property type="term" value="C:membrane"/>
    <property type="evidence" value="ECO:0007669"/>
    <property type="project" value="UniProtKB-SubCell"/>
</dbReference>
<evidence type="ECO:0000313" key="8">
    <source>
        <dbReference type="EMBL" id="ORY37168.1"/>
    </source>
</evidence>
<keyword evidence="9" id="KW-1185">Reference proteome</keyword>
<feature type="domain" description="G-protein coupled receptors family 3 profile" evidence="7">
    <location>
        <begin position="470"/>
        <end position="701"/>
    </location>
</feature>
<feature type="transmembrane region" description="Helical" evidence="6">
    <location>
        <begin position="472"/>
        <end position="493"/>
    </location>
</feature>
<comment type="subcellular location">
    <subcellularLocation>
        <location evidence="1">Membrane</location>
        <topology evidence="1">Multi-pass membrane protein</topology>
    </subcellularLocation>
</comment>
<keyword evidence="4 6" id="KW-0472">Membrane</keyword>
<evidence type="ECO:0000256" key="3">
    <source>
        <dbReference type="ARBA" id="ARBA00022989"/>
    </source>
</evidence>
<proteinExistence type="predicted"/>
<reference evidence="8 9" key="1">
    <citation type="submission" date="2016-08" db="EMBL/GenBank/DDBJ databases">
        <title>A Parts List for Fungal Cellulosomes Revealed by Comparative Genomics.</title>
        <authorList>
            <consortium name="DOE Joint Genome Institute"/>
            <person name="Haitjema C.H."/>
            <person name="Gilmore S.P."/>
            <person name="Henske J.K."/>
            <person name="Solomon K.V."/>
            <person name="De Groot R."/>
            <person name="Kuo A."/>
            <person name="Mondo S.J."/>
            <person name="Salamov A.A."/>
            <person name="Labutti K."/>
            <person name="Zhao Z."/>
            <person name="Chiniquy J."/>
            <person name="Barry K."/>
            <person name="Brewer H.M."/>
            <person name="Purvine S.O."/>
            <person name="Wright A.T."/>
            <person name="Boxma B."/>
            <person name="Van Alen T."/>
            <person name="Hackstein J.H."/>
            <person name="Baker S.E."/>
            <person name="Grigoriev I.V."/>
            <person name="O'Malley M.A."/>
        </authorList>
    </citation>
    <scope>NUCLEOTIDE SEQUENCE [LARGE SCALE GENOMIC DNA]</scope>
    <source>
        <strain evidence="8 9">G1</strain>
    </source>
</reference>
<dbReference type="SUPFAM" id="SSF53850">
    <property type="entry name" value="Periplasmic binding protein-like II"/>
    <property type="match status" value="1"/>
</dbReference>
<evidence type="ECO:0000256" key="6">
    <source>
        <dbReference type="SAM" id="Phobius"/>
    </source>
</evidence>
<feature type="transmembrane region" description="Helical" evidence="6">
    <location>
        <begin position="693"/>
        <end position="716"/>
    </location>
</feature>
<evidence type="ECO:0000256" key="2">
    <source>
        <dbReference type="ARBA" id="ARBA00022692"/>
    </source>
</evidence>
<dbReference type="Gene3D" id="3.40.190.10">
    <property type="entry name" value="Periplasmic binding protein-like II"/>
    <property type="match status" value="1"/>
</dbReference>
<feature type="transmembrane region" description="Helical" evidence="6">
    <location>
        <begin position="578"/>
        <end position="601"/>
    </location>
</feature>
<evidence type="ECO:0000313" key="9">
    <source>
        <dbReference type="Proteomes" id="UP000193920"/>
    </source>
</evidence>
<feature type="transmembrane region" description="Helical" evidence="6">
    <location>
        <begin position="508"/>
        <end position="527"/>
    </location>
</feature>
<protein>
    <recommendedName>
        <fullName evidence="7">G-protein coupled receptors family 3 profile domain-containing protein</fullName>
    </recommendedName>
</protein>
<dbReference type="GO" id="GO:0004930">
    <property type="term" value="F:G protein-coupled receptor activity"/>
    <property type="evidence" value="ECO:0007669"/>
    <property type="project" value="InterPro"/>
</dbReference>
<dbReference type="AlphaFoldDB" id="A0A1Y2BQZ4"/>
<keyword evidence="2 6" id="KW-0812">Transmembrane</keyword>
<dbReference type="Pfam" id="PF00003">
    <property type="entry name" value="7tm_3"/>
    <property type="match status" value="1"/>
</dbReference>
<name>A0A1Y2BQZ4_9FUNG</name>
<accession>A0A1Y2BQZ4</accession>
<feature type="transmembrane region" description="Helical" evidence="6">
    <location>
        <begin position="657"/>
        <end position="681"/>
    </location>
</feature>